<evidence type="ECO:0000313" key="5">
    <source>
        <dbReference type="Proteomes" id="UP001285441"/>
    </source>
</evidence>
<dbReference type="Gene3D" id="3.40.50.150">
    <property type="entry name" value="Vaccinia Virus protein VP39"/>
    <property type="match status" value="1"/>
</dbReference>
<dbReference type="PANTHER" id="PTHR43861">
    <property type="entry name" value="TRANS-ACONITATE 2-METHYLTRANSFERASE-RELATED"/>
    <property type="match status" value="1"/>
</dbReference>
<dbReference type="AlphaFoldDB" id="A0AAE0N3B5"/>
<evidence type="ECO:0000313" key="4">
    <source>
        <dbReference type="EMBL" id="KAK3368685.1"/>
    </source>
</evidence>
<evidence type="ECO:0000259" key="3">
    <source>
        <dbReference type="Pfam" id="PF13649"/>
    </source>
</evidence>
<organism evidence="4 5">
    <name type="scientific">Podospora didyma</name>
    <dbReference type="NCBI Taxonomy" id="330526"/>
    <lineage>
        <taxon>Eukaryota</taxon>
        <taxon>Fungi</taxon>
        <taxon>Dikarya</taxon>
        <taxon>Ascomycota</taxon>
        <taxon>Pezizomycotina</taxon>
        <taxon>Sordariomycetes</taxon>
        <taxon>Sordariomycetidae</taxon>
        <taxon>Sordariales</taxon>
        <taxon>Podosporaceae</taxon>
        <taxon>Podospora</taxon>
    </lineage>
</organism>
<dbReference type="InterPro" id="IPR041698">
    <property type="entry name" value="Methyltransf_25"/>
</dbReference>
<dbReference type="InterPro" id="IPR029063">
    <property type="entry name" value="SAM-dependent_MTases_sf"/>
</dbReference>
<keyword evidence="2" id="KW-0808">Transferase</keyword>
<keyword evidence="5" id="KW-1185">Reference proteome</keyword>
<dbReference type="Pfam" id="PF13649">
    <property type="entry name" value="Methyltransf_25"/>
    <property type="match status" value="1"/>
</dbReference>
<keyword evidence="1 4" id="KW-0489">Methyltransferase</keyword>
<comment type="caution">
    <text evidence="4">The sequence shown here is derived from an EMBL/GenBank/DDBJ whole genome shotgun (WGS) entry which is preliminary data.</text>
</comment>
<protein>
    <submittedName>
        <fullName evidence="4">Methyltransferase type 11</fullName>
    </submittedName>
</protein>
<reference evidence="4" key="2">
    <citation type="submission" date="2023-06" db="EMBL/GenBank/DDBJ databases">
        <authorList>
            <consortium name="Lawrence Berkeley National Laboratory"/>
            <person name="Haridas S."/>
            <person name="Hensen N."/>
            <person name="Bonometti L."/>
            <person name="Westerberg I."/>
            <person name="Brannstrom I.O."/>
            <person name="Guillou S."/>
            <person name="Cros-Aarteil S."/>
            <person name="Calhoun S."/>
            <person name="Kuo A."/>
            <person name="Mondo S."/>
            <person name="Pangilinan J."/>
            <person name="Riley R."/>
            <person name="LaButti K."/>
            <person name="Andreopoulos B."/>
            <person name="Lipzen A."/>
            <person name="Chen C."/>
            <person name="Yanf M."/>
            <person name="Daum C."/>
            <person name="Ng V."/>
            <person name="Clum A."/>
            <person name="Steindorff A."/>
            <person name="Ohm R."/>
            <person name="Martin F."/>
            <person name="Silar P."/>
            <person name="Natvig D."/>
            <person name="Lalanne C."/>
            <person name="Gautier V."/>
            <person name="Ament-velasquez S.L."/>
            <person name="Kruys A."/>
            <person name="Hutchinson M.I."/>
            <person name="Powell A.J."/>
            <person name="Barry K."/>
            <person name="Miller A.N."/>
            <person name="Grigoriev I.V."/>
            <person name="Debuchy R."/>
            <person name="Gladieux P."/>
            <person name="Thoren M.H."/>
            <person name="Johannesson H."/>
        </authorList>
    </citation>
    <scope>NUCLEOTIDE SEQUENCE</scope>
    <source>
        <strain evidence="4">CBS 232.78</strain>
    </source>
</reference>
<dbReference type="CDD" id="cd02440">
    <property type="entry name" value="AdoMet_MTases"/>
    <property type="match status" value="1"/>
</dbReference>
<dbReference type="SUPFAM" id="SSF53335">
    <property type="entry name" value="S-adenosyl-L-methionine-dependent methyltransferases"/>
    <property type="match status" value="1"/>
</dbReference>
<feature type="domain" description="Methyltransferase" evidence="3">
    <location>
        <begin position="50"/>
        <end position="154"/>
    </location>
</feature>
<name>A0AAE0N3B5_9PEZI</name>
<accession>A0AAE0N3B5</accession>
<evidence type="ECO:0000256" key="1">
    <source>
        <dbReference type="ARBA" id="ARBA00022603"/>
    </source>
</evidence>
<reference evidence="4" key="1">
    <citation type="journal article" date="2023" name="Mol. Phylogenet. Evol.">
        <title>Genome-scale phylogeny and comparative genomics of the fungal order Sordariales.</title>
        <authorList>
            <person name="Hensen N."/>
            <person name="Bonometti L."/>
            <person name="Westerberg I."/>
            <person name="Brannstrom I.O."/>
            <person name="Guillou S."/>
            <person name="Cros-Aarteil S."/>
            <person name="Calhoun S."/>
            <person name="Haridas S."/>
            <person name="Kuo A."/>
            <person name="Mondo S."/>
            <person name="Pangilinan J."/>
            <person name="Riley R."/>
            <person name="LaButti K."/>
            <person name="Andreopoulos B."/>
            <person name="Lipzen A."/>
            <person name="Chen C."/>
            <person name="Yan M."/>
            <person name="Daum C."/>
            <person name="Ng V."/>
            <person name="Clum A."/>
            <person name="Steindorff A."/>
            <person name="Ohm R.A."/>
            <person name="Martin F."/>
            <person name="Silar P."/>
            <person name="Natvig D.O."/>
            <person name="Lalanne C."/>
            <person name="Gautier V."/>
            <person name="Ament-Velasquez S.L."/>
            <person name="Kruys A."/>
            <person name="Hutchinson M.I."/>
            <person name="Powell A.J."/>
            <person name="Barry K."/>
            <person name="Miller A.N."/>
            <person name="Grigoriev I.V."/>
            <person name="Debuchy R."/>
            <person name="Gladieux P."/>
            <person name="Hiltunen Thoren M."/>
            <person name="Johannesson H."/>
        </authorList>
    </citation>
    <scope>NUCLEOTIDE SEQUENCE</scope>
    <source>
        <strain evidence="4">CBS 232.78</strain>
    </source>
</reference>
<dbReference type="Proteomes" id="UP001285441">
    <property type="component" value="Unassembled WGS sequence"/>
</dbReference>
<proteinExistence type="predicted"/>
<dbReference type="GO" id="GO:0032259">
    <property type="term" value="P:methylation"/>
    <property type="evidence" value="ECO:0007669"/>
    <property type="project" value="UniProtKB-KW"/>
</dbReference>
<gene>
    <name evidence="4" type="ORF">B0H63DRAFT_565330</name>
</gene>
<dbReference type="GO" id="GO:0008168">
    <property type="term" value="F:methyltransferase activity"/>
    <property type="evidence" value="ECO:0007669"/>
    <property type="project" value="UniProtKB-KW"/>
</dbReference>
<sequence>MSSPKPELTSQYDAFGQKYTNVFKAMPTAALETANLRAILTPYLVPDSRVLDLACGTGYFPRLYLQWGAASVVGVDVSPVMVAAARQQQQTSSSSSEMEKENLQFQVGNALSLGPLPEGPFDVVTGNWLLNYAGTEAEMTQMFASIAANLRPGGVFVGITPPMVDQKDMDAVVAETKDLYRDERRAAVLGYRITYLHRVDEGGLHGGGWEVELSAGRDEDEKVTFRTFRFPRAVYEEGARRGGMKGRLEWCKVEMVPEARAAAGEEFWREYAASEPHMALMVVEKGNE</sequence>
<dbReference type="EMBL" id="JAULSW010000010">
    <property type="protein sequence ID" value="KAK3368685.1"/>
    <property type="molecule type" value="Genomic_DNA"/>
</dbReference>
<dbReference type="PANTHER" id="PTHR43861:SF1">
    <property type="entry name" value="TRANS-ACONITATE 2-METHYLTRANSFERASE"/>
    <property type="match status" value="1"/>
</dbReference>
<evidence type="ECO:0000256" key="2">
    <source>
        <dbReference type="ARBA" id="ARBA00022679"/>
    </source>
</evidence>